<proteinExistence type="predicted"/>
<dbReference type="AlphaFoldDB" id="A0A371IBR9"/>
<reference evidence="1" key="1">
    <citation type="submission" date="2018-05" db="EMBL/GenBank/DDBJ databases">
        <title>Draft genome of Mucuna pruriens seed.</title>
        <authorList>
            <person name="Nnadi N.E."/>
            <person name="Vos R."/>
            <person name="Hasami M.H."/>
            <person name="Devisetty U.K."/>
            <person name="Aguiy J.C."/>
        </authorList>
    </citation>
    <scope>NUCLEOTIDE SEQUENCE [LARGE SCALE GENOMIC DNA]</scope>
    <source>
        <strain evidence="1">JCA_2017</strain>
    </source>
</reference>
<accession>A0A371IBR9</accession>
<evidence type="ECO:0008006" key="3">
    <source>
        <dbReference type="Google" id="ProtNLM"/>
    </source>
</evidence>
<comment type="caution">
    <text evidence="1">The sequence shown here is derived from an EMBL/GenBank/DDBJ whole genome shotgun (WGS) entry which is preliminary data.</text>
</comment>
<name>A0A371IBR9_MUCPR</name>
<evidence type="ECO:0000313" key="1">
    <source>
        <dbReference type="EMBL" id="RDY12492.1"/>
    </source>
</evidence>
<keyword evidence="2" id="KW-1185">Reference proteome</keyword>
<gene>
    <name evidence="1" type="ORF">CR513_02706</name>
</gene>
<dbReference type="OrthoDB" id="1934635at2759"/>
<evidence type="ECO:0000313" key="2">
    <source>
        <dbReference type="Proteomes" id="UP000257109"/>
    </source>
</evidence>
<protein>
    <recommendedName>
        <fullName evidence="3">Retrotransposon gag domain-containing protein</fullName>
    </recommendedName>
</protein>
<sequence>MQGSNVRGRQRCRGILGLGDEGGLGVGIIMVSYEFSGYALVWWNEFCREVREGRRRHFDTWLDLRRETRSRFVPTDLKA</sequence>
<dbReference type="EMBL" id="QJKJ01000456">
    <property type="protein sequence ID" value="RDY12492.1"/>
    <property type="molecule type" value="Genomic_DNA"/>
</dbReference>
<feature type="non-terminal residue" evidence="1">
    <location>
        <position position="1"/>
    </location>
</feature>
<dbReference type="Proteomes" id="UP000257109">
    <property type="component" value="Unassembled WGS sequence"/>
</dbReference>
<organism evidence="1 2">
    <name type="scientific">Mucuna pruriens</name>
    <name type="common">Velvet bean</name>
    <name type="synonym">Dolichos pruriens</name>
    <dbReference type="NCBI Taxonomy" id="157652"/>
    <lineage>
        <taxon>Eukaryota</taxon>
        <taxon>Viridiplantae</taxon>
        <taxon>Streptophyta</taxon>
        <taxon>Embryophyta</taxon>
        <taxon>Tracheophyta</taxon>
        <taxon>Spermatophyta</taxon>
        <taxon>Magnoliopsida</taxon>
        <taxon>eudicotyledons</taxon>
        <taxon>Gunneridae</taxon>
        <taxon>Pentapetalae</taxon>
        <taxon>rosids</taxon>
        <taxon>fabids</taxon>
        <taxon>Fabales</taxon>
        <taxon>Fabaceae</taxon>
        <taxon>Papilionoideae</taxon>
        <taxon>50 kb inversion clade</taxon>
        <taxon>NPAAA clade</taxon>
        <taxon>indigoferoid/millettioid clade</taxon>
        <taxon>Phaseoleae</taxon>
        <taxon>Mucuna</taxon>
    </lineage>
</organism>